<dbReference type="AlphaFoldDB" id="A0A084FV13"/>
<evidence type="ECO:0000313" key="2">
    <source>
        <dbReference type="Proteomes" id="UP000028545"/>
    </source>
</evidence>
<dbReference type="HOGENOM" id="CLU_1245993_0_0_1"/>
<reference evidence="1 2" key="1">
    <citation type="journal article" date="2014" name="Genome Announc.">
        <title>Draft genome sequence of the pathogenic fungus Scedosporium apiospermum.</title>
        <authorList>
            <person name="Vandeputte P."/>
            <person name="Ghamrawi S."/>
            <person name="Rechenmann M."/>
            <person name="Iltis A."/>
            <person name="Giraud S."/>
            <person name="Fleury M."/>
            <person name="Thornton C."/>
            <person name="Delhaes L."/>
            <person name="Meyer W."/>
            <person name="Papon N."/>
            <person name="Bouchara J.P."/>
        </authorList>
    </citation>
    <scope>NUCLEOTIDE SEQUENCE [LARGE SCALE GENOMIC DNA]</scope>
    <source>
        <strain evidence="1 2">IHEM 14462</strain>
    </source>
</reference>
<proteinExistence type="predicted"/>
<dbReference type="EMBL" id="JOWA01000165">
    <property type="protein sequence ID" value="KEZ38925.1"/>
    <property type="molecule type" value="Genomic_DNA"/>
</dbReference>
<evidence type="ECO:0000313" key="1">
    <source>
        <dbReference type="EMBL" id="KEZ38925.1"/>
    </source>
</evidence>
<dbReference type="GeneID" id="27719442"/>
<protein>
    <submittedName>
        <fullName evidence="1">Uncharacterized protein</fullName>
    </submittedName>
</protein>
<dbReference type="VEuPathDB" id="FungiDB:SAPIO_CDS10263"/>
<dbReference type="KEGG" id="sapo:SAPIO_CDS10263"/>
<name>A0A084FV13_PSEDA</name>
<comment type="caution">
    <text evidence="1">The sequence shown here is derived from an EMBL/GenBank/DDBJ whole genome shotgun (WGS) entry which is preliminary data.</text>
</comment>
<dbReference type="Proteomes" id="UP000028545">
    <property type="component" value="Unassembled WGS sequence"/>
</dbReference>
<dbReference type="RefSeq" id="XP_016638724.1">
    <property type="nucleotide sequence ID" value="XM_016783879.1"/>
</dbReference>
<accession>A0A084FV13</accession>
<dbReference type="OrthoDB" id="10656363at2759"/>
<sequence length="222" mass="25648">MGLYSWNHVAIDHPHPVSEPPENSFNKYEGWYITAARDMLSRECTFEDDYLKSFAGFVNYFSIAMGEFRFALPLSKNIDDILRAHFEVPIGFESSFQMPAIFNPSHMHVFWTSSAFFYVQRKQHHATTIRPMFTVIHPNPQIGVIGRILLDPDWRARQPDLLEFVVLGSTSTLADMLIEKVGGIAYRVQIPDRKEDDTGYFMRLTPKQWTEASPQKKLLMLA</sequence>
<organism evidence="1 2">
    <name type="scientific">Pseudallescheria apiosperma</name>
    <name type="common">Scedosporium apiospermum</name>
    <dbReference type="NCBI Taxonomy" id="563466"/>
    <lineage>
        <taxon>Eukaryota</taxon>
        <taxon>Fungi</taxon>
        <taxon>Dikarya</taxon>
        <taxon>Ascomycota</taxon>
        <taxon>Pezizomycotina</taxon>
        <taxon>Sordariomycetes</taxon>
        <taxon>Hypocreomycetidae</taxon>
        <taxon>Microascales</taxon>
        <taxon>Microascaceae</taxon>
        <taxon>Scedosporium</taxon>
    </lineage>
</organism>
<gene>
    <name evidence="1" type="ORF">SAPIO_CDS10263</name>
</gene>
<keyword evidence="2" id="KW-1185">Reference proteome</keyword>